<dbReference type="KEGG" id="osg:BST96_05885"/>
<dbReference type="GO" id="GO:0005737">
    <property type="term" value="C:cytoplasm"/>
    <property type="evidence" value="ECO:0007669"/>
    <property type="project" value="UniProtKB-SubCell"/>
</dbReference>
<dbReference type="InterPro" id="IPR019614">
    <property type="entry name" value="SAM-dep_methyl-trfase"/>
</dbReference>
<evidence type="ECO:0000256" key="4">
    <source>
        <dbReference type="ARBA" id="ARBA00022603"/>
    </source>
</evidence>
<keyword evidence="5 10" id="KW-0808">Transferase</keyword>
<dbReference type="GO" id="GO:0006364">
    <property type="term" value="P:rRNA processing"/>
    <property type="evidence" value="ECO:0007669"/>
    <property type="project" value="UniProtKB-KW"/>
</dbReference>
<evidence type="ECO:0000313" key="10">
    <source>
        <dbReference type="EMBL" id="ARN73687.1"/>
    </source>
</evidence>
<dbReference type="Pfam" id="PF10672">
    <property type="entry name" value="Methyltrans_SAM"/>
    <property type="match status" value="1"/>
</dbReference>
<evidence type="ECO:0000256" key="5">
    <source>
        <dbReference type="ARBA" id="ARBA00022679"/>
    </source>
</evidence>
<comment type="subcellular location">
    <subcellularLocation>
        <location evidence="1">Cytoplasm</location>
    </subcellularLocation>
</comment>
<dbReference type="PANTHER" id="PTHR42873:SF1">
    <property type="entry name" value="S-ADENOSYLMETHIONINE-DEPENDENT METHYLTRANSFERASE DOMAIN-CONTAINING PROTEIN"/>
    <property type="match status" value="1"/>
</dbReference>
<protein>
    <submittedName>
        <fullName evidence="10">rRNA large subunit methyltransferase I</fullName>
    </submittedName>
</protein>
<dbReference type="SUPFAM" id="SSF53335">
    <property type="entry name" value="S-adenosyl-L-methionine-dependent methyltransferases"/>
    <property type="match status" value="1"/>
</dbReference>
<sequence length="400" mass="44477">MTSEIQTLTLKGQADRRLRAGHLWIYSNEVDVAKSPLKNFQPGEQVQVQSANGKSMGMAYINPHSLICARLFSRETKYRLDKSLLVHRLNIALSLREGITDQPYYRLVYGDSDFLPGLVVDRFGDVLVVQIATVGMELVKDQLIDALVQVLKPAGILLKNDSRIRKAEELPEYVDVAYGEVPKQVPAIENGVHFNIPVFEGQKTGWFYDHRGSRARLADYVKGKSVLDVFSYVGGWGVQAAAFGAESVTCIDASEFALDHVESNAQLNNVREKVGTLQGNAFEAMKMLIDEGERFDVVIIDPPAFIPKRKDIKSGEQAYRRANELAIRLINKGGILVSGSCSMHLGRDRLTDILRASARHLDRDIQILEQGGQSFDHPVHPAIAETEYLKAVFARVLTAS</sequence>
<feature type="domain" description="RlmI-like PUA" evidence="9">
    <location>
        <begin position="8"/>
        <end position="74"/>
    </location>
</feature>
<keyword evidence="6" id="KW-0949">S-adenosyl-L-methionine</keyword>
<evidence type="ECO:0000259" key="9">
    <source>
        <dbReference type="Pfam" id="PF17785"/>
    </source>
</evidence>
<dbReference type="GO" id="GO:0008168">
    <property type="term" value="F:methyltransferase activity"/>
    <property type="evidence" value="ECO:0007669"/>
    <property type="project" value="UniProtKB-KW"/>
</dbReference>
<dbReference type="RefSeq" id="WP_085757801.1">
    <property type="nucleotide sequence ID" value="NZ_CP019343.1"/>
</dbReference>
<proteinExistence type="inferred from homology"/>
<dbReference type="GO" id="GO:0003723">
    <property type="term" value="F:RNA binding"/>
    <property type="evidence" value="ECO:0007669"/>
    <property type="project" value="InterPro"/>
</dbReference>
<evidence type="ECO:0000259" key="8">
    <source>
        <dbReference type="Pfam" id="PF10672"/>
    </source>
</evidence>
<reference evidence="10 11" key="1">
    <citation type="submission" date="2016-11" db="EMBL/GenBank/DDBJ databases">
        <title>Trade-off between light-utilization and light-protection in marine flavobacteria.</title>
        <authorList>
            <person name="Kumagai Y."/>
        </authorList>
    </citation>
    <scope>NUCLEOTIDE SEQUENCE [LARGE SCALE GENOMIC DNA]</scope>
    <source>
        <strain evidence="10 11">NBRC 107125</strain>
    </source>
</reference>
<dbReference type="Proteomes" id="UP000193450">
    <property type="component" value="Chromosome"/>
</dbReference>
<dbReference type="Pfam" id="PF17785">
    <property type="entry name" value="PUA_3"/>
    <property type="match status" value="1"/>
</dbReference>
<evidence type="ECO:0000256" key="2">
    <source>
        <dbReference type="ARBA" id="ARBA00022490"/>
    </source>
</evidence>
<organism evidence="10 11">
    <name type="scientific">Oceanicoccus sagamiensis</name>
    <dbReference type="NCBI Taxonomy" id="716816"/>
    <lineage>
        <taxon>Bacteria</taxon>
        <taxon>Pseudomonadati</taxon>
        <taxon>Pseudomonadota</taxon>
        <taxon>Gammaproteobacteria</taxon>
        <taxon>Cellvibrionales</taxon>
        <taxon>Spongiibacteraceae</taxon>
        <taxon>Oceanicoccus</taxon>
    </lineage>
</organism>
<dbReference type="CDD" id="cd02440">
    <property type="entry name" value="AdoMet_MTases"/>
    <property type="match status" value="1"/>
</dbReference>
<dbReference type="Gene3D" id="3.40.50.150">
    <property type="entry name" value="Vaccinia Virus protein VP39"/>
    <property type="match status" value="1"/>
</dbReference>
<keyword evidence="2" id="KW-0963">Cytoplasm</keyword>
<dbReference type="CDD" id="cd11572">
    <property type="entry name" value="RlmI_M_like"/>
    <property type="match status" value="1"/>
</dbReference>
<evidence type="ECO:0000313" key="11">
    <source>
        <dbReference type="Proteomes" id="UP000193450"/>
    </source>
</evidence>
<dbReference type="EMBL" id="CP019343">
    <property type="protein sequence ID" value="ARN73687.1"/>
    <property type="molecule type" value="Genomic_DNA"/>
</dbReference>
<feature type="domain" description="S-adenosylmethionine-dependent methyltransferase" evidence="8">
    <location>
        <begin position="183"/>
        <end position="352"/>
    </location>
</feature>
<evidence type="ECO:0000256" key="7">
    <source>
        <dbReference type="ARBA" id="ARBA00038091"/>
    </source>
</evidence>
<dbReference type="GO" id="GO:0032259">
    <property type="term" value="P:methylation"/>
    <property type="evidence" value="ECO:0007669"/>
    <property type="project" value="UniProtKB-KW"/>
</dbReference>
<dbReference type="InterPro" id="IPR036974">
    <property type="entry name" value="PUA_sf"/>
</dbReference>
<dbReference type="CDD" id="cd21153">
    <property type="entry name" value="PUA_RlmI"/>
    <property type="match status" value="1"/>
</dbReference>
<keyword evidence="4 10" id="KW-0489">Methyltransferase</keyword>
<dbReference type="OrthoDB" id="9805492at2"/>
<dbReference type="Gene3D" id="2.30.130.10">
    <property type="entry name" value="PUA domain"/>
    <property type="match status" value="1"/>
</dbReference>
<evidence type="ECO:0000256" key="1">
    <source>
        <dbReference type="ARBA" id="ARBA00004496"/>
    </source>
</evidence>
<evidence type="ECO:0000256" key="6">
    <source>
        <dbReference type="ARBA" id="ARBA00022691"/>
    </source>
</evidence>
<dbReference type="AlphaFoldDB" id="A0A1X9NFF5"/>
<accession>A0A1X9NFF5</accession>
<dbReference type="STRING" id="716816.BST96_05885"/>
<dbReference type="InterPro" id="IPR029063">
    <property type="entry name" value="SAM-dependent_MTases_sf"/>
</dbReference>
<keyword evidence="3" id="KW-0698">rRNA processing</keyword>
<name>A0A1X9NFF5_9GAMM</name>
<dbReference type="SUPFAM" id="SSF88697">
    <property type="entry name" value="PUA domain-like"/>
    <property type="match status" value="1"/>
</dbReference>
<dbReference type="PROSITE" id="PS50890">
    <property type="entry name" value="PUA"/>
    <property type="match status" value="1"/>
</dbReference>
<dbReference type="Gene3D" id="3.30.750.80">
    <property type="entry name" value="RNA methyltransferase domain (HRMD) like"/>
    <property type="match status" value="1"/>
</dbReference>
<dbReference type="PANTHER" id="PTHR42873">
    <property type="entry name" value="RIBOSOMAL RNA LARGE SUBUNIT METHYLTRANSFERASE"/>
    <property type="match status" value="1"/>
</dbReference>
<evidence type="ECO:0000256" key="3">
    <source>
        <dbReference type="ARBA" id="ARBA00022552"/>
    </source>
</evidence>
<gene>
    <name evidence="10" type="ORF">BST96_05885</name>
</gene>
<dbReference type="InterPro" id="IPR041532">
    <property type="entry name" value="RlmI-like_PUA"/>
</dbReference>
<keyword evidence="11" id="KW-1185">Reference proteome</keyword>
<dbReference type="InterPro" id="IPR015947">
    <property type="entry name" value="PUA-like_sf"/>
</dbReference>
<comment type="similarity">
    <text evidence="7">Belongs to the methyltransferase superfamily. RlmI family.</text>
</comment>